<feature type="chain" id="PRO_5026793505" description="Prealbumin-like fold domain-containing protein" evidence="1">
    <location>
        <begin position="18"/>
        <end position="120"/>
    </location>
</feature>
<dbReference type="EMBL" id="CADCTA010000037">
    <property type="protein sequence ID" value="CAA9220790.1"/>
    <property type="molecule type" value="Genomic_DNA"/>
</dbReference>
<organism evidence="2">
    <name type="scientific">uncultured Chthoniobacterales bacterium</name>
    <dbReference type="NCBI Taxonomy" id="1836801"/>
    <lineage>
        <taxon>Bacteria</taxon>
        <taxon>Pseudomonadati</taxon>
        <taxon>Verrucomicrobiota</taxon>
        <taxon>Spartobacteria</taxon>
        <taxon>Chthoniobacterales</taxon>
        <taxon>environmental samples</taxon>
    </lineage>
</organism>
<evidence type="ECO:0008006" key="3">
    <source>
        <dbReference type="Google" id="ProtNLM"/>
    </source>
</evidence>
<evidence type="ECO:0000313" key="2">
    <source>
        <dbReference type="EMBL" id="CAA9220790.1"/>
    </source>
</evidence>
<protein>
    <recommendedName>
        <fullName evidence="3">Prealbumin-like fold domain-containing protein</fullName>
    </recommendedName>
</protein>
<dbReference type="Gene3D" id="2.60.40.1120">
    <property type="entry name" value="Carboxypeptidase-like, regulatory domain"/>
    <property type="match status" value="1"/>
</dbReference>
<feature type="signal peptide" evidence="1">
    <location>
        <begin position="1"/>
        <end position="17"/>
    </location>
</feature>
<dbReference type="SUPFAM" id="SSF49478">
    <property type="entry name" value="Cna protein B-type domain"/>
    <property type="match status" value="1"/>
</dbReference>
<evidence type="ECO:0000256" key="1">
    <source>
        <dbReference type="SAM" id="SignalP"/>
    </source>
</evidence>
<sequence length="120" mass="12277">MLAIAALGLWLPAVSTAKNGESGIEALFLAGPLQGGPARQGVPDSAPLARAPITIQRDGQTIATVTTDAHGRFRIPLPPGRYTVAVKGGKLGLGGCGPFDVDVVAGEFRSGQWLCDTGLQ</sequence>
<gene>
    <name evidence="2" type="ORF">AVDCRST_MAG42-570</name>
</gene>
<proteinExistence type="predicted"/>
<dbReference type="AlphaFoldDB" id="A0A6J4HEC4"/>
<keyword evidence="1" id="KW-0732">Signal</keyword>
<name>A0A6J4HEC4_9BACT</name>
<dbReference type="Pfam" id="PF13620">
    <property type="entry name" value="CarboxypepD_reg"/>
    <property type="match status" value="1"/>
</dbReference>
<reference evidence="2" key="1">
    <citation type="submission" date="2020-02" db="EMBL/GenBank/DDBJ databases">
        <authorList>
            <person name="Meier V. D."/>
        </authorList>
    </citation>
    <scope>NUCLEOTIDE SEQUENCE</scope>
    <source>
        <strain evidence="2">AVDCRST_MAG42</strain>
    </source>
</reference>
<accession>A0A6J4HEC4</accession>